<evidence type="ECO:0000313" key="4">
    <source>
        <dbReference type="Proteomes" id="UP000035268"/>
    </source>
</evidence>
<keyword evidence="2" id="KW-1133">Transmembrane helix</keyword>
<sequence length="504" mass="55180">MVEYSRHEKLKRLGSRFGGPAGSLLVHAIIVLALTRWIVHEIPEPAGPGVTVETVEDAPPAIDPPPPEPAVGEDAPPSPPVVSAPKMKMPAPDLESLPAEVSAPSPPVPSASITREVLEESVPAPTRFSGRTEERRKKLLHRHVPEHALSIERALTRALDWLRDRQNADGSWGPVSGAKTRTQERCRLTGLVLMTYLAHGETGSSREYGHAVRDAMMYLLEAQDGSGHFCPVVPFSSPGHADDLGVYGHAIATYALCEAYGLTRAPVLRDPLRKALTVIVEGQQRGGGWDHRYQKAEWSDLSVAGWQVQALCAGRAAGVLVPGLEEALERFPRALAAHHAGEGVFHYRIGIKTPVSHDYMTGVAVVCLQLMGSGGHELAQAGLGHLRRCRISEWDEGWEKVASRRSFNIAYEWYYTTQALFHAGGGPWRDWNKRFAPMLLDAQERDGCWKPPSGDPSGEEIISVTAYSALALQVYYRILPSFQREPSACEHASAWTSEVDVHLD</sequence>
<dbReference type="CDD" id="cd00688">
    <property type="entry name" value="ISOPREN_C2_like"/>
    <property type="match status" value="1"/>
</dbReference>
<reference evidence="4" key="1">
    <citation type="submission" date="2015-02" db="EMBL/GenBank/DDBJ databases">
        <title>Description and complete genome sequence of the first cultured representative of the subdivision 5 of the Verrucomicrobia phylum.</title>
        <authorList>
            <person name="Spring S."/>
            <person name="Bunk B."/>
            <person name="Sproer C."/>
            <person name="Klenk H.-P."/>
        </authorList>
    </citation>
    <scope>NUCLEOTIDE SEQUENCE [LARGE SCALE GENOMIC DNA]</scope>
    <source>
        <strain evidence="4">L21-Fru-AB</strain>
    </source>
</reference>
<organism evidence="3 4">
    <name type="scientific">Kiritimatiella glycovorans</name>
    <dbReference type="NCBI Taxonomy" id="1307763"/>
    <lineage>
        <taxon>Bacteria</taxon>
        <taxon>Pseudomonadati</taxon>
        <taxon>Kiritimatiellota</taxon>
        <taxon>Kiritimatiellia</taxon>
        <taxon>Kiritimatiellales</taxon>
        <taxon>Kiritimatiellaceae</taxon>
        <taxon>Kiritimatiella</taxon>
    </lineage>
</organism>
<dbReference type="STRING" id="1307763.L21SP4_00078"/>
<reference evidence="3 4" key="2">
    <citation type="journal article" date="2016" name="ISME J.">
        <title>Characterization of the first cultured representative of Verrucomicrobia subdivision 5 indicates the proposal of a novel phylum.</title>
        <authorList>
            <person name="Spring S."/>
            <person name="Bunk B."/>
            <person name="Sproer C."/>
            <person name="Schumann P."/>
            <person name="Rohde M."/>
            <person name="Tindall B.J."/>
            <person name="Klenk H.P."/>
        </authorList>
    </citation>
    <scope>NUCLEOTIDE SEQUENCE [LARGE SCALE GENOMIC DNA]</scope>
    <source>
        <strain evidence="3 4">L21-Fru-AB</strain>
    </source>
</reference>
<feature type="transmembrane region" description="Helical" evidence="2">
    <location>
        <begin position="21"/>
        <end position="39"/>
    </location>
</feature>
<accession>A0A0G3EF21</accession>
<evidence type="ECO:0008006" key="5">
    <source>
        <dbReference type="Google" id="ProtNLM"/>
    </source>
</evidence>
<name>A0A0G3EF21_9BACT</name>
<keyword evidence="4" id="KW-1185">Reference proteome</keyword>
<dbReference type="Proteomes" id="UP000035268">
    <property type="component" value="Chromosome"/>
</dbReference>
<dbReference type="EMBL" id="CP010904">
    <property type="protein sequence ID" value="AKJ63365.1"/>
    <property type="molecule type" value="Genomic_DNA"/>
</dbReference>
<evidence type="ECO:0000256" key="2">
    <source>
        <dbReference type="SAM" id="Phobius"/>
    </source>
</evidence>
<dbReference type="InterPro" id="IPR008930">
    <property type="entry name" value="Terpenoid_cyclase/PrenylTrfase"/>
</dbReference>
<dbReference type="AlphaFoldDB" id="A0A0G3EF21"/>
<proteinExistence type="predicted"/>
<evidence type="ECO:0000313" key="3">
    <source>
        <dbReference type="EMBL" id="AKJ63365.1"/>
    </source>
</evidence>
<dbReference type="SUPFAM" id="SSF48239">
    <property type="entry name" value="Terpenoid cyclases/Protein prenyltransferases"/>
    <property type="match status" value="1"/>
</dbReference>
<keyword evidence="2" id="KW-0472">Membrane</keyword>
<gene>
    <name evidence="3" type="ORF">L21SP4_00078</name>
</gene>
<protein>
    <recommendedName>
        <fullName evidence="5">Squalene cyclase C-terminal domain-containing protein</fullName>
    </recommendedName>
</protein>
<feature type="region of interest" description="Disordered" evidence="1">
    <location>
        <begin position="55"/>
        <end position="110"/>
    </location>
</feature>
<evidence type="ECO:0000256" key="1">
    <source>
        <dbReference type="SAM" id="MobiDB-lite"/>
    </source>
</evidence>
<dbReference type="OrthoDB" id="9784836at2"/>
<keyword evidence="2" id="KW-0812">Transmembrane</keyword>
<dbReference type="RefSeq" id="WP_052880805.1">
    <property type="nucleotide sequence ID" value="NZ_CP010904.1"/>
</dbReference>
<dbReference type="KEGG" id="vbl:L21SP4_00078"/>
<dbReference type="Gene3D" id="1.50.10.20">
    <property type="match status" value="2"/>
</dbReference>